<dbReference type="AlphaFoldDB" id="A0A6A4SV44"/>
<comment type="caution">
    <text evidence="1">The sequence shown here is derived from an EMBL/GenBank/DDBJ whole genome shotgun (WGS) entry which is preliminary data.</text>
</comment>
<evidence type="ECO:0000313" key="2">
    <source>
        <dbReference type="Proteomes" id="UP000438429"/>
    </source>
</evidence>
<evidence type="ECO:0000313" key="1">
    <source>
        <dbReference type="EMBL" id="KAF0037337.1"/>
    </source>
</evidence>
<proteinExistence type="predicted"/>
<accession>A0A6A4SV44</accession>
<dbReference type="EMBL" id="VEVO01000009">
    <property type="protein sequence ID" value="KAF0037337.1"/>
    <property type="molecule type" value="Genomic_DNA"/>
</dbReference>
<gene>
    <name evidence="1" type="ORF">F2P81_010211</name>
</gene>
<reference evidence="1 2" key="1">
    <citation type="submission" date="2019-06" db="EMBL/GenBank/DDBJ databases">
        <title>Draft genomes of female and male turbot (Scophthalmus maximus).</title>
        <authorList>
            <person name="Xu H."/>
            <person name="Xu X.-W."/>
            <person name="Shao C."/>
            <person name="Chen S."/>
        </authorList>
    </citation>
    <scope>NUCLEOTIDE SEQUENCE [LARGE SCALE GENOMIC DNA]</scope>
    <source>
        <strain evidence="1">Ysfricsl-2016a</strain>
        <tissue evidence="1">Blood</tissue>
    </source>
</reference>
<sequence>MYAKCSYFSISRLLLSEPQQLFERPLESDSCELEPLAKNSREQRASLFSGQSTPLIAARSGLTSNNLIIFNEGESAIELHCREVNVIMVLMLFAGSSTFYPFDEYSTRGPLLSAAEKGLRDVSGGWSGSLVGAGGEGKKNGETTASVRALCEEWPASVICDYAAGVCADRFPH</sequence>
<organism evidence="1 2">
    <name type="scientific">Scophthalmus maximus</name>
    <name type="common">Turbot</name>
    <name type="synonym">Psetta maxima</name>
    <dbReference type="NCBI Taxonomy" id="52904"/>
    <lineage>
        <taxon>Eukaryota</taxon>
        <taxon>Metazoa</taxon>
        <taxon>Chordata</taxon>
        <taxon>Craniata</taxon>
        <taxon>Vertebrata</taxon>
        <taxon>Euteleostomi</taxon>
        <taxon>Actinopterygii</taxon>
        <taxon>Neopterygii</taxon>
        <taxon>Teleostei</taxon>
        <taxon>Neoteleostei</taxon>
        <taxon>Acanthomorphata</taxon>
        <taxon>Carangaria</taxon>
        <taxon>Pleuronectiformes</taxon>
        <taxon>Pleuronectoidei</taxon>
        <taxon>Scophthalmidae</taxon>
        <taxon>Scophthalmus</taxon>
    </lineage>
</organism>
<dbReference type="Proteomes" id="UP000438429">
    <property type="component" value="Unassembled WGS sequence"/>
</dbReference>
<name>A0A6A4SV44_SCOMX</name>
<protein>
    <submittedName>
        <fullName evidence="1">Uncharacterized protein</fullName>
    </submittedName>
</protein>